<dbReference type="Pfam" id="PF00583">
    <property type="entry name" value="Acetyltransf_1"/>
    <property type="match status" value="1"/>
</dbReference>
<dbReference type="PANTHER" id="PTHR42919:SF8">
    <property type="entry name" value="N-ALPHA-ACETYLTRANSFERASE 50"/>
    <property type="match status" value="1"/>
</dbReference>
<dbReference type="AlphaFoldDB" id="A0A4Y8L4J2"/>
<dbReference type="Gene3D" id="3.40.630.30">
    <property type="match status" value="1"/>
</dbReference>
<dbReference type="InterPro" id="IPR016181">
    <property type="entry name" value="Acyl_CoA_acyltransferase"/>
</dbReference>
<dbReference type="SUPFAM" id="SSF55729">
    <property type="entry name" value="Acyl-CoA N-acyltransferases (Nat)"/>
    <property type="match status" value="1"/>
</dbReference>
<proteinExistence type="predicted"/>
<dbReference type="CDD" id="cd04301">
    <property type="entry name" value="NAT_SF"/>
    <property type="match status" value="1"/>
</dbReference>
<protein>
    <submittedName>
        <fullName evidence="4">GNAT family N-acetyltransferase</fullName>
    </submittedName>
</protein>
<dbReference type="GO" id="GO:0016747">
    <property type="term" value="F:acyltransferase activity, transferring groups other than amino-acyl groups"/>
    <property type="evidence" value="ECO:0007669"/>
    <property type="project" value="InterPro"/>
</dbReference>
<evidence type="ECO:0000256" key="2">
    <source>
        <dbReference type="ARBA" id="ARBA00023315"/>
    </source>
</evidence>
<dbReference type="PANTHER" id="PTHR42919">
    <property type="entry name" value="N-ALPHA-ACETYLTRANSFERASE"/>
    <property type="match status" value="1"/>
</dbReference>
<dbReference type="STRING" id="1121485.GCA_000426485_02298"/>
<organism evidence="4 5">
    <name type="scientific">Dysgonomonas capnocytophagoides</name>
    <dbReference type="NCBI Taxonomy" id="45254"/>
    <lineage>
        <taxon>Bacteria</taxon>
        <taxon>Pseudomonadati</taxon>
        <taxon>Bacteroidota</taxon>
        <taxon>Bacteroidia</taxon>
        <taxon>Bacteroidales</taxon>
        <taxon>Dysgonomonadaceae</taxon>
        <taxon>Dysgonomonas</taxon>
    </lineage>
</organism>
<evidence type="ECO:0000313" key="4">
    <source>
        <dbReference type="EMBL" id="TFD97513.1"/>
    </source>
</evidence>
<keyword evidence="2" id="KW-0012">Acyltransferase</keyword>
<dbReference type="EMBL" id="SOML01000003">
    <property type="protein sequence ID" value="TFD97513.1"/>
    <property type="molecule type" value="Genomic_DNA"/>
</dbReference>
<accession>A0A4Y8L4J2</accession>
<dbReference type="InterPro" id="IPR000182">
    <property type="entry name" value="GNAT_dom"/>
</dbReference>
<feature type="domain" description="N-acetyltransferase" evidence="3">
    <location>
        <begin position="6"/>
        <end position="174"/>
    </location>
</feature>
<dbReference type="Proteomes" id="UP000297861">
    <property type="component" value="Unassembled WGS sequence"/>
</dbReference>
<dbReference type="PROSITE" id="PS51186">
    <property type="entry name" value="GNAT"/>
    <property type="match status" value="1"/>
</dbReference>
<evidence type="ECO:0000259" key="3">
    <source>
        <dbReference type="PROSITE" id="PS51186"/>
    </source>
</evidence>
<evidence type="ECO:0000313" key="5">
    <source>
        <dbReference type="Proteomes" id="UP000297861"/>
    </source>
</evidence>
<dbReference type="InterPro" id="IPR051556">
    <property type="entry name" value="N-term/lysine_N-AcTrnsfr"/>
</dbReference>
<name>A0A4Y8L4J2_9BACT</name>
<sequence length="174" mass="20372">MTHTSINIKEIGVGDKVQLQKISSQTFVETFSESNTKEDMDRYLQENLNLEVLEAEIRNESSFFYFAISNNDIIGYLKLNSGSAQTELNDIQAIEIERIYILKDYHGQKIGQLLYEKAIEVAHKINAKYIWLGVWEKNFKAIRFYKKNGFMEFDKHIFKLGNDEQTDIMMKLIL</sequence>
<keyword evidence="5" id="KW-1185">Reference proteome</keyword>
<comment type="caution">
    <text evidence="4">The sequence shown here is derived from an EMBL/GenBank/DDBJ whole genome shotgun (WGS) entry which is preliminary data.</text>
</comment>
<evidence type="ECO:0000256" key="1">
    <source>
        <dbReference type="ARBA" id="ARBA00022679"/>
    </source>
</evidence>
<keyword evidence="1 4" id="KW-0808">Transferase</keyword>
<dbReference type="OrthoDB" id="9800604at2"/>
<gene>
    <name evidence="4" type="ORF">E2605_07320</name>
</gene>
<reference evidence="4 5" key="1">
    <citation type="submission" date="2019-03" db="EMBL/GenBank/DDBJ databases">
        <title>San Antonio Military Medical Center submission to MRSN (WRAIR), pending publication.</title>
        <authorList>
            <person name="Blyth D.M."/>
            <person name="Mccarthy S.L."/>
            <person name="Schall S.E."/>
            <person name="Stam J.A."/>
            <person name="Ong A.C."/>
            <person name="Mcgann P.T."/>
        </authorList>
    </citation>
    <scope>NUCLEOTIDE SEQUENCE [LARGE SCALE GENOMIC DNA]</scope>
    <source>
        <strain evidence="4 5">MRSN571793</strain>
    </source>
</reference>